<gene>
    <name evidence="3" type="ORF">DMP12_06735</name>
</gene>
<name>A0A423UKU8_9ACTN</name>
<keyword evidence="2" id="KW-1277">Toxin-antitoxin system</keyword>
<dbReference type="Gene3D" id="3.30.2310.20">
    <property type="entry name" value="RelE-like"/>
    <property type="match status" value="1"/>
</dbReference>
<comment type="similarity">
    <text evidence="1">Belongs to the RelE toxin family.</text>
</comment>
<dbReference type="PANTHER" id="PTHR33755">
    <property type="entry name" value="TOXIN PARE1-RELATED"/>
    <property type="match status" value="1"/>
</dbReference>
<dbReference type="EMBL" id="QIBW01000006">
    <property type="protein sequence ID" value="ROT90232.1"/>
    <property type="molecule type" value="Genomic_DNA"/>
</dbReference>
<dbReference type="Proteomes" id="UP000285258">
    <property type="component" value="Unassembled WGS sequence"/>
</dbReference>
<sequence>MLELAWRPRAHLDRESIAIYLGLECKNPQAALAAIQRVDAAIEHARSFPDAGGRFAIDGLHHREYRTVLASPYTVYYRCDDTALTVYRILHQRQDIDTYALVDLPE</sequence>
<dbReference type="AlphaFoldDB" id="A0A423UKU8"/>
<proteinExistence type="inferred from homology"/>
<protein>
    <submittedName>
        <fullName evidence="3">Type II toxin-antitoxin system RelE/ParE family toxin</fullName>
    </submittedName>
</protein>
<evidence type="ECO:0000256" key="2">
    <source>
        <dbReference type="ARBA" id="ARBA00022649"/>
    </source>
</evidence>
<comment type="caution">
    <text evidence="3">The sequence shown here is derived from an EMBL/GenBank/DDBJ whole genome shotgun (WGS) entry which is preliminary data.</text>
</comment>
<organism evidence="3 4">
    <name type="scientific">Gordonibacter urolithinfaciens</name>
    <dbReference type="NCBI Taxonomy" id="1335613"/>
    <lineage>
        <taxon>Bacteria</taxon>
        <taxon>Bacillati</taxon>
        <taxon>Actinomycetota</taxon>
        <taxon>Coriobacteriia</taxon>
        <taxon>Eggerthellales</taxon>
        <taxon>Eggerthellaceae</taxon>
        <taxon>Gordonibacter</taxon>
    </lineage>
</organism>
<reference evidence="4" key="1">
    <citation type="submission" date="2018-05" db="EMBL/GenBank/DDBJ databases">
        <title>Genome Sequencing of selected type strains of the family Eggerthellaceae.</title>
        <authorList>
            <person name="Danylec N."/>
            <person name="Stoll D.A."/>
            <person name="Doetsch A."/>
            <person name="Huch M."/>
        </authorList>
    </citation>
    <scope>NUCLEOTIDE SEQUENCE [LARGE SCALE GENOMIC DNA]</scope>
    <source>
        <strain evidence="4">DSM 27213</strain>
    </source>
</reference>
<dbReference type="Pfam" id="PF05016">
    <property type="entry name" value="ParE_toxin"/>
    <property type="match status" value="1"/>
</dbReference>
<evidence type="ECO:0000313" key="4">
    <source>
        <dbReference type="Proteomes" id="UP000285258"/>
    </source>
</evidence>
<dbReference type="InterPro" id="IPR051803">
    <property type="entry name" value="TA_system_RelE-like_toxin"/>
</dbReference>
<evidence type="ECO:0000313" key="3">
    <source>
        <dbReference type="EMBL" id="ROT90232.1"/>
    </source>
</evidence>
<dbReference type="RefSeq" id="WP_096227176.1">
    <property type="nucleotide sequence ID" value="NZ_CP168029.1"/>
</dbReference>
<evidence type="ECO:0000256" key="1">
    <source>
        <dbReference type="ARBA" id="ARBA00006226"/>
    </source>
</evidence>
<dbReference type="InterPro" id="IPR007712">
    <property type="entry name" value="RelE/ParE_toxin"/>
</dbReference>
<accession>A0A423UKU8</accession>
<dbReference type="InterPro" id="IPR035093">
    <property type="entry name" value="RelE/ParE_toxin_dom_sf"/>
</dbReference>